<reference evidence="15" key="1">
    <citation type="submission" date="2016-05" db="EMBL/GenBank/DDBJ databases">
        <title>Polynucleobacter sp. QLW-P1FAT50C-4 genome.</title>
        <authorList>
            <person name="Hahn M.W."/>
        </authorList>
    </citation>
    <scope>NUCLEOTIDE SEQUENCE [LARGE SCALE GENOMIC DNA]</scope>
    <source>
        <strain evidence="15">QLW-P1FAT50C-4</strain>
    </source>
</reference>
<dbReference type="GO" id="GO:0050660">
    <property type="term" value="F:flavin adenine dinucleotide binding"/>
    <property type="evidence" value="ECO:0007669"/>
    <property type="project" value="InterPro"/>
</dbReference>
<protein>
    <recommendedName>
        <fullName evidence="9">glutaryl-CoA dehydrogenase (ETF)</fullName>
        <ecNumber evidence="9">1.3.8.6</ecNumber>
    </recommendedName>
</protein>
<dbReference type="RefSeq" id="WP_068948432.1">
    <property type="nucleotide sequence ID" value="NZ_CP015922.1"/>
</dbReference>
<dbReference type="FunFam" id="1.10.540.10:FF:000003">
    <property type="entry name" value="glutaryl-CoA dehydrogenase, mitochondrial"/>
    <property type="match status" value="1"/>
</dbReference>
<evidence type="ECO:0000259" key="11">
    <source>
        <dbReference type="Pfam" id="PF00441"/>
    </source>
</evidence>
<proteinExistence type="inferred from homology"/>
<comment type="pathway">
    <text evidence="7">Amino-acid metabolism; lysine degradation.</text>
</comment>
<dbReference type="GO" id="GO:0033539">
    <property type="term" value="P:fatty acid beta-oxidation using acyl-CoA dehydrogenase"/>
    <property type="evidence" value="ECO:0007669"/>
    <property type="project" value="TreeGrafter"/>
</dbReference>
<dbReference type="Gene3D" id="2.40.110.10">
    <property type="entry name" value="Butyryl-CoA Dehydrogenase, subunit A, domain 2"/>
    <property type="match status" value="1"/>
</dbReference>
<dbReference type="InterPro" id="IPR037069">
    <property type="entry name" value="AcylCoA_DH/ox_N_sf"/>
</dbReference>
<evidence type="ECO:0000256" key="6">
    <source>
        <dbReference type="ARBA" id="ARBA00023002"/>
    </source>
</evidence>
<name>A0A191UEV3_9BURK</name>
<keyword evidence="5" id="KW-0809">Transit peptide</keyword>
<dbReference type="EMBL" id="CP015922">
    <property type="protein sequence ID" value="ANI99416.1"/>
    <property type="molecule type" value="Genomic_DNA"/>
</dbReference>
<dbReference type="InterPro" id="IPR006089">
    <property type="entry name" value="Acyl-CoA_DH_CS"/>
</dbReference>
<dbReference type="Gene3D" id="1.20.140.10">
    <property type="entry name" value="Butyryl-CoA Dehydrogenase, subunit A, domain 3"/>
    <property type="match status" value="1"/>
</dbReference>
<dbReference type="EC" id="1.3.8.6" evidence="9"/>
<dbReference type="STRING" id="1743168.A8O14_04480"/>
<organism evidence="14 15">
    <name type="scientific">Polynucleobacter wuianus</name>
    <dbReference type="NCBI Taxonomy" id="1743168"/>
    <lineage>
        <taxon>Bacteria</taxon>
        <taxon>Pseudomonadati</taxon>
        <taxon>Pseudomonadota</taxon>
        <taxon>Betaproteobacteria</taxon>
        <taxon>Burkholderiales</taxon>
        <taxon>Burkholderiaceae</taxon>
        <taxon>Polynucleobacter</taxon>
    </lineage>
</organism>
<comment type="similarity">
    <text evidence="2">Belongs to the acyl-CoA dehydrogenase family.</text>
</comment>
<comment type="cofactor">
    <cofactor evidence="1">
        <name>FAD</name>
        <dbReference type="ChEBI" id="CHEBI:57692"/>
    </cofactor>
</comment>
<sequence>MSKASFNWEDPLLLDTQLTEEERMIRDAAAEYAQGRLMPRILDAYRNETTDPSIFREMGELGLLGITIPEQYGGANLNYVSYGLIAREIERVDSGYRSMMSVQSSLVMVPINEFGSEAQKQKYLPKLATGEWIGCFGLTEPNYGSDAGGMITRAKKVPGGFSLTGSKMWISNAPIADVFVVWAKNDEGIIRGYILEKGMKGLSAPKISGKMGLRASITGEIVMDEVFVPAENEFPEVTGLKGPFTCLNSARYGISWGALGAAEWCWQAARQYTMDRKQFGKPLAANQLIQKKLADMQTEIALGLQGCLRLGRMKDEGIAAPEITSIMKRNSCGKSLDIARMARDMHGGNGISDEYGVVRHMMNLEVVNTYEGTHDIHALILGRAQTGIQAFS</sequence>
<evidence type="ECO:0000259" key="13">
    <source>
        <dbReference type="Pfam" id="PF02771"/>
    </source>
</evidence>
<evidence type="ECO:0000256" key="10">
    <source>
        <dbReference type="ARBA" id="ARBA00049493"/>
    </source>
</evidence>
<evidence type="ECO:0000256" key="9">
    <source>
        <dbReference type="ARBA" id="ARBA00039033"/>
    </source>
</evidence>
<evidence type="ECO:0000256" key="4">
    <source>
        <dbReference type="ARBA" id="ARBA00022827"/>
    </source>
</evidence>
<evidence type="ECO:0000259" key="12">
    <source>
        <dbReference type="Pfam" id="PF02770"/>
    </source>
</evidence>
<feature type="domain" description="Acyl-CoA dehydrogenase/oxidase C-terminal" evidence="11">
    <location>
        <begin position="244"/>
        <end position="384"/>
    </location>
</feature>
<keyword evidence="6" id="KW-0560">Oxidoreductase</keyword>
<evidence type="ECO:0000256" key="7">
    <source>
        <dbReference type="ARBA" id="ARBA00037899"/>
    </source>
</evidence>
<dbReference type="PANTHER" id="PTHR42807:SF1">
    <property type="entry name" value="GLUTARYL-COA DEHYDROGENASE, MITOCHONDRIAL"/>
    <property type="match status" value="1"/>
</dbReference>
<dbReference type="InterPro" id="IPR052033">
    <property type="entry name" value="Glutaryl-CoA_DH_mitochondrial"/>
</dbReference>
<dbReference type="FunFam" id="1.20.140.10:FF:000006">
    <property type="entry name" value="Glutaryl-CoA dehydrogenase, mitochondrial"/>
    <property type="match status" value="1"/>
</dbReference>
<gene>
    <name evidence="14" type="ORF">A8O14_04480</name>
</gene>
<dbReference type="PROSITE" id="PS00073">
    <property type="entry name" value="ACYL_COA_DH_2"/>
    <property type="match status" value="1"/>
</dbReference>
<comment type="pathway">
    <text evidence="8">Amino-acid metabolism; tryptophan metabolism.</text>
</comment>
<dbReference type="AlphaFoldDB" id="A0A191UEV3"/>
<dbReference type="Pfam" id="PF02770">
    <property type="entry name" value="Acyl-CoA_dh_M"/>
    <property type="match status" value="1"/>
</dbReference>
<dbReference type="Pfam" id="PF00441">
    <property type="entry name" value="Acyl-CoA_dh_1"/>
    <property type="match status" value="1"/>
</dbReference>
<dbReference type="InterPro" id="IPR009100">
    <property type="entry name" value="AcylCoA_DH/oxidase_NM_dom_sf"/>
</dbReference>
<dbReference type="GO" id="GO:0046949">
    <property type="term" value="P:fatty-acyl-CoA biosynthetic process"/>
    <property type="evidence" value="ECO:0007669"/>
    <property type="project" value="TreeGrafter"/>
</dbReference>
<evidence type="ECO:0000313" key="15">
    <source>
        <dbReference type="Proteomes" id="UP000078463"/>
    </source>
</evidence>
<dbReference type="InterPro" id="IPR046373">
    <property type="entry name" value="Acyl-CoA_Oxase/DH_mid-dom_sf"/>
</dbReference>
<dbReference type="InterPro" id="IPR013786">
    <property type="entry name" value="AcylCoA_DH/ox_N"/>
</dbReference>
<evidence type="ECO:0000256" key="2">
    <source>
        <dbReference type="ARBA" id="ARBA00009347"/>
    </source>
</evidence>
<accession>A0A191UEV3</accession>
<dbReference type="PANTHER" id="PTHR42807">
    <property type="entry name" value="GLUTARYL-COA DEHYDROGENASE, MITOCHONDRIAL"/>
    <property type="match status" value="1"/>
</dbReference>
<dbReference type="InterPro" id="IPR009075">
    <property type="entry name" value="AcylCo_DH/oxidase_C"/>
</dbReference>
<dbReference type="SUPFAM" id="SSF56645">
    <property type="entry name" value="Acyl-CoA dehydrogenase NM domain-like"/>
    <property type="match status" value="1"/>
</dbReference>
<evidence type="ECO:0000256" key="8">
    <source>
        <dbReference type="ARBA" id="ARBA00037927"/>
    </source>
</evidence>
<keyword evidence="3" id="KW-0285">Flavoprotein</keyword>
<dbReference type="Pfam" id="PF02771">
    <property type="entry name" value="Acyl-CoA_dh_N"/>
    <property type="match status" value="1"/>
</dbReference>
<feature type="domain" description="Acyl-CoA dehydrogenase/oxidase N-terminal" evidence="13">
    <location>
        <begin position="19"/>
        <end position="131"/>
    </location>
</feature>
<evidence type="ECO:0000256" key="3">
    <source>
        <dbReference type="ARBA" id="ARBA00022630"/>
    </source>
</evidence>
<dbReference type="GO" id="GO:0004361">
    <property type="term" value="F:glutaryl-CoA dehydrogenase activity"/>
    <property type="evidence" value="ECO:0007669"/>
    <property type="project" value="UniProtKB-EC"/>
</dbReference>
<keyword evidence="4" id="KW-0274">FAD</keyword>
<keyword evidence="15" id="KW-1185">Reference proteome</keyword>
<dbReference type="KEGG" id="pwu:A8O14_04480"/>
<evidence type="ECO:0000256" key="1">
    <source>
        <dbReference type="ARBA" id="ARBA00001974"/>
    </source>
</evidence>
<comment type="catalytic activity">
    <reaction evidence="10">
        <text>glutaryl-CoA + oxidized [electron-transfer flavoprotein] + 2 H(+) = (2E)-butenoyl-CoA + reduced [electron-transfer flavoprotein] + CO2</text>
        <dbReference type="Rhea" id="RHEA:13389"/>
        <dbReference type="Rhea" id="RHEA-COMP:10685"/>
        <dbReference type="Rhea" id="RHEA-COMP:10686"/>
        <dbReference type="ChEBI" id="CHEBI:15378"/>
        <dbReference type="ChEBI" id="CHEBI:16526"/>
        <dbReference type="ChEBI" id="CHEBI:57332"/>
        <dbReference type="ChEBI" id="CHEBI:57378"/>
        <dbReference type="ChEBI" id="CHEBI:57692"/>
        <dbReference type="ChEBI" id="CHEBI:58307"/>
        <dbReference type="EC" id="1.3.8.6"/>
    </reaction>
</comment>
<dbReference type="InterPro" id="IPR006091">
    <property type="entry name" value="Acyl-CoA_Oxase/DH_mid-dom"/>
</dbReference>
<dbReference type="GO" id="GO:0000062">
    <property type="term" value="F:fatty-acyl-CoA binding"/>
    <property type="evidence" value="ECO:0007669"/>
    <property type="project" value="TreeGrafter"/>
</dbReference>
<dbReference type="OrthoDB" id="9770681at2"/>
<evidence type="ECO:0000313" key="14">
    <source>
        <dbReference type="EMBL" id="ANI99416.1"/>
    </source>
</evidence>
<dbReference type="InterPro" id="IPR036250">
    <property type="entry name" value="AcylCo_DH-like_C"/>
</dbReference>
<feature type="domain" description="Acyl-CoA oxidase/dehydrogenase middle" evidence="12">
    <location>
        <begin position="135"/>
        <end position="226"/>
    </location>
</feature>
<dbReference type="Proteomes" id="UP000078463">
    <property type="component" value="Chromosome"/>
</dbReference>
<evidence type="ECO:0000256" key="5">
    <source>
        <dbReference type="ARBA" id="ARBA00022946"/>
    </source>
</evidence>
<dbReference type="SUPFAM" id="SSF47203">
    <property type="entry name" value="Acyl-CoA dehydrogenase C-terminal domain-like"/>
    <property type="match status" value="1"/>
</dbReference>
<dbReference type="CDD" id="cd01151">
    <property type="entry name" value="GCD"/>
    <property type="match status" value="1"/>
</dbReference>
<dbReference type="Gene3D" id="1.10.540.10">
    <property type="entry name" value="Acyl-CoA dehydrogenase/oxidase, N-terminal domain"/>
    <property type="match status" value="1"/>
</dbReference>